<dbReference type="Gene3D" id="1.25.40.10">
    <property type="entry name" value="Tetratricopeptide repeat domain"/>
    <property type="match status" value="2"/>
</dbReference>
<keyword evidence="1" id="KW-0677">Repeat</keyword>
<dbReference type="PROSITE" id="PS50005">
    <property type="entry name" value="TPR"/>
    <property type="match status" value="1"/>
</dbReference>
<dbReference type="RefSeq" id="WP_286136348.1">
    <property type="nucleotide sequence ID" value="NZ_BRPL01000002.1"/>
</dbReference>
<dbReference type="InterPro" id="IPR039340">
    <property type="entry name" value="Tfc4/TFIIIC-102/Sfc4"/>
</dbReference>
<keyword evidence="6" id="KW-1185">Reference proteome</keyword>
<evidence type="ECO:0000259" key="4">
    <source>
        <dbReference type="Pfam" id="PF25068"/>
    </source>
</evidence>
<protein>
    <recommendedName>
        <fullName evidence="4">Tetratricopeptide repeat protein 21A/21B fourth ARM domain-containing protein</fullName>
    </recommendedName>
</protein>
<feature type="domain" description="Tetratricopeptide repeat protein 21A/21B fourth ARM" evidence="4">
    <location>
        <begin position="173"/>
        <end position="232"/>
    </location>
</feature>
<organism evidence="5 6">
    <name type="scientific">Philodulcilactobacillus myokoensis</name>
    <dbReference type="NCBI Taxonomy" id="2929573"/>
    <lineage>
        <taxon>Bacteria</taxon>
        <taxon>Bacillati</taxon>
        <taxon>Bacillota</taxon>
        <taxon>Bacilli</taxon>
        <taxon>Lactobacillales</taxon>
        <taxon>Lactobacillaceae</taxon>
        <taxon>Philodulcilactobacillus</taxon>
    </lineage>
</organism>
<dbReference type="SMART" id="SM00028">
    <property type="entry name" value="TPR"/>
    <property type="match status" value="5"/>
</dbReference>
<dbReference type="InterPro" id="IPR011990">
    <property type="entry name" value="TPR-like_helical_dom_sf"/>
</dbReference>
<dbReference type="PANTHER" id="PTHR23082:SF0">
    <property type="entry name" value="GENERAL TRANSCRIPTION FACTOR 3C POLYPEPTIDE 3"/>
    <property type="match status" value="1"/>
</dbReference>
<reference evidence="5" key="2">
    <citation type="journal article" date="2023" name="PLoS ONE">
        <title>Philodulcilactobacillus myokoensis gen. nov., sp. nov., a fructophilic, acidophilic, and agar-phobic lactic acid bacterium isolated from fermented vegetable extracts.</title>
        <authorList>
            <person name="Kouya T."/>
            <person name="Ishiyama Y."/>
            <person name="Ohashi S."/>
            <person name="Kumakubo R."/>
            <person name="Yamazaki T."/>
            <person name="Otaki T."/>
        </authorList>
    </citation>
    <scope>NUCLEOTIDE SEQUENCE</scope>
    <source>
        <strain evidence="5">WR16-4</strain>
    </source>
</reference>
<dbReference type="PANTHER" id="PTHR23082">
    <property type="entry name" value="TRANSCRIPTION INITIATION FACTOR IIIC TFIIIC , POLYPEPTIDE 3-RELATED"/>
    <property type="match status" value="1"/>
</dbReference>
<comment type="caution">
    <text evidence="5">The sequence shown here is derived from an EMBL/GenBank/DDBJ whole genome shotgun (WGS) entry which is preliminary data.</text>
</comment>
<dbReference type="GO" id="GO:0006383">
    <property type="term" value="P:transcription by RNA polymerase III"/>
    <property type="evidence" value="ECO:0007669"/>
    <property type="project" value="InterPro"/>
</dbReference>
<accession>A0A9W6B159</accession>
<evidence type="ECO:0000256" key="1">
    <source>
        <dbReference type="ARBA" id="ARBA00022737"/>
    </source>
</evidence>
<dbReference type="GO" id="GO:0000127">
    <property type="term" value="C:transcription factor TFIIIC complex"/>
    <property type="evidence" value="ECO:0007669"/>
    <property type="project" value="TreeGrafter"/>
</dbReference>
<dbReference type="EMBL" id="BRPL01000002">
    <property type="protein sequence ID" value="GLB46886.1"/>
    <property type="molecule type" value="Genomic_DNA"/>
</dbReference>
<dbReference type="Pfam" id="PF25068">
    <property type="entry name" value="ARM_TT21_4th"/>
    <property type="match status" value="1"/>
</dbReference>
<name>A0A9W6B159_9LACO</name>
<evidence type="ECO:0000256" key="3">
    <source>
        <dbReference type="PROSITE-ProRule" id="PRU00339"/>
    </source>
</evidence>
<dbReference type="InterPro" id="IPR019734">
    <property type="entry name" value="TPR_rpt"/>
</dbReference>
<dbReference type="SUPFAM" id="SSF48452">
    <property type="entry name" value="TPR-like"/>
    <property type="match status" value="2"/>
</dbReference>
<evidence type="ECO:0000256" key="2">
    <source>
        <dbReference type="ARBA" id="ARBA00022803"/>
    </source>
</evidence>
<reference evidence="5" key="1">
    <citation type="submission" date="2022-07" db="EMBL/GenBank/DDBJ databases">
        <authorList>
            <person name="Kouya T."/>
            <person name="Ishiyama Y."/>
        </authorList>
    </citation>
    <scope>NUCLEOTIDE SEQUENCE</scope>
    <source>
        <strain evidence="5">WR16-4</strain>
    </source>
</reference>
<evidence type="ECO:0000313" key="5">
    <source>
        <dbReference type="EMBL" id="GLB46886.1"/>
    </source>
</evidence>
<keyword evidence="2 3" id="KW-0802">TPR repeat</keyword>
<dbReference type="Pfam" id="PF13181">
    <property type="entry name" value="TPR_8"/>
    <property type="match status" value="1"/>
</dbReference>
<feature type="repeat" description="TPR" evidence="3">
    <location>
        <begin position="238"/>
        <end position="271"/>
    </location>
</feature>
<gene>
    <name evidence="5" type="ORF">WR164_08650</name>
</gene>
<dbReference type="InterPro" id="IPR056836">
    <property type="entry name" value="ARM_TT21_4th"/>
</dbReference>
<dbReference type="Proteomes" id="UP001144204">
    <property type="component" value="Unassembled WGS sequence"/>
</dbReference>
<sequence>MIYSKLALDALKKGDMKNFKKNYSLALHEDNDDYLYSLAEELYGYGITDRSKKIYLHLLKKYPDEDEIRTNLADIAIGDGKNDLALNYLSQVKKTSPAYVKSLMVAADLYQTQGLPEISKQKLIEAHQIAPGENVIVFALAELYYGSGDFTKSIPLYINLLKKGILNYSSVNLVERIGMAYANAGQFDHAIGYLKQIKPAQMSSNIKFELAFTYLQLHDYENAETVFKDLRNTDSQYATLYPYLGEALEKQHHNDDALKVYQEGLGVDQYNEKLWVKAADVSLKLNLQKQAEKYFIRAHDIAPDDISIALKYSNLLLDQKRYQDNIHFLNQYVQTNDLDPQIYWNLAISYQNTDDYQLASDYYQSAEPFFFDNSNFLKQAALFFREAGKPKETKKLLKQYVHLVPTDQEMIEMLNEYH</sequence>
<proteinExistence type="predicted"/>
<evidence type="ECO:0000313" key="6">
    <source>
        <dbReference type="Proteomes" id="UP001144204"/>
    </source>
</evidence>
<dbReference type="AlphaFoldDB" id="A0A9W6B159"/>